<evidence type="ECO:0000256" key="5">
    <source>
        <dbReference type="SAM" id="MobiDB-lite"/>
    </source>
</evidence>
<reference evidence="8" key="1">
    <citation type="journal article" date="2019" name="Int. J. Syst. Evol. Microbiol.">
        <title>The Global Catalogue of Microorganisms (GCM) 10K type strain sequencing project: providing services to taxonomists for standard genome sequencing and annotation.</title>
        <authorList>
            <consortium name="The Broad Institute Genomics Platform"/>
            <consortium name="The Broad Institute Genome Sequencing Center for Infectious Disease"/>
            <person name="Wu L."/>
            <person name="Ma J."/>
        </authorList>
    </citation>
    <scope>NUCLEOTIDE SEQUENCE [LARGE SCALE GENOMIC DNA]</scope>
    <source>
        <strain evidence="8">CGMCC 1.15809</strain>
    </source>
</reference>
<evidence type="ECO:0000313" key="8">
    <source>
        <dbReference type="Proteomes" id="UP001596241"/>
    </source>
</evidence>
<evidence type="ECO:0000256" key="1">
    <source>
        <dbReference type="ARBA" id="ARBA00022723"/>
    </source>
</evidence>
<dbReference type="InterPro" id="IPR000962">
    <property type="entry name" value="Znf_DskA_TraR"/>
</dbReference>
<accession>A0ABW1FHR9</accession>
<keyword evidence="3" id="KW-0862">Zinc</keyword>
<evidence type="ECO:0000256" key="4">
    <source>
        <dbReference type="PROSITE-ProRule" id="PRU00510"/>
    </source>
</evidence>
<dbReference type="RefSeq" id="WP_345092069.1">
    <property type="nucleotide sequence ID" value="NZ_BAAAWG010000019.1"/>
</dbReference>
<feature type="domain" description="Zinc finger DksA/TraR C4-type" evidence="6">
    <location>
        <begin position="75"/>
        <end position="106"/>
    </location>
</feature>
<proteinExistence type="predicted"/>
<feature type="region of interest" description="Disordered" evidence="5">
    <location>
        <begin position="1"/>
        <end position="21"/>
    </location>
</feature>
<dbReference type="PANTHER" id="PTHR33823:SF4">
    <property type="entry name" value="GENERAL STRESS PROTEIN 16O"/>
    <property type="match status" value="1"/>
</dbReference>
<comment type="caution">
    <text evidence="7">The sequence shown here is derived from an EMBL/GenBank/DDBJ whole genome shotgun (WGS) entry which is preliminary data.</text>
</comment>
<dbReference type="Proteomes" id="UP001596241">
    <property type="component" value="Unassembled WGS sequence"/>
</dbReference>
<evidence type="ECO:0000256" key="3">
    <source>
        <dbReference type="ARBA" id="ARBA00022833"/>
    </source>
</evidence>
<evidence type="ECO:0000259" key="6">
    <source>
        <dbReference type="Pfam" id="PF01258"/>
    </source>
</evidence>
<keyword evidence="2" id="KW-0863">Zinc-finger</keyword>
<keyword evidence="1" id="KW-0479">Metal-binding</keyword>
<dbReference type="Gene3D" id="1.20.120.910">
    <property type="entry name" value="DksA, coiled-coil domain"/>
    <property type="match status" value="1"/>
</dbReference>
<dbReference type="EMBL" id="JBHSPW010000005">
    <property type="protein sequence ID" value="MFC5894016.1"/>
    <property type="molecule type" value="Genomic_DNA"/>
</dbReference>
<evidence type="ECO:0000256" key="2">
    <source>
        <dbReference type="ARBA" id="ARBA00022771"/>
    </source>
</evidence>
<sequence>MSPDAARSENPAERIDADDARRRLVHERDARLAQLTAIEGEAPPGSTDALLTSQTAAIRQVLSEIEQAEARLAAGTYGTCVRCAEPVPAERLEILPYARCCVGCQEHTG</sequence>
<dbReference type="PROSITE" id="PS51128">
    <property type="entry name" value="ZF_DKSA_2"/>
    <property type="match status" value="1"/>
</dbReference>
<gene>
    <name evidence="7" type="ORF">ACFP3M_14440</name>
</gene>
<evidence type="ECO:0000313" key="7">
    <source>
        <dbReference type="EMBL" id="MFC5894016.1"/>
    </source>
</evidence>
<protein>
    <submittedName>
        <fullName evidence="7">TraR/DksA family transcriptional regulator</fullName>
    </submittedName>
</protein>
<keyword evidence="8" id="KW-1185">Reference proteome</keyword>
<organism evidence="7 8">
    <name type="scientific">Streptomyces ramulosus</name>
    <dbReference type="NCBI Taxonomy" id="47762"/>
    <lineage>
        <taxon>Bacteria</taxon>
        <taxon>Bacillati</taxon>
        <taxon>Actinomycetota</taxon>
        <taxon>Actinomycetes</taxon>
        <taxon>Kitasatosporales</taxon>
        <taxon>Streptomycetaceae</taxon>
        <taxon>Streptomyces</taxon>
    </lineage>
</organism>
<dbReference type="SUPFAM" id="SSF57716">
    <property type="entry name" value="Glucocorticoid receptor-like (DNA-binding domain)"/>
    <property type="match status" value="1"/>
</dbReference>
<feature type="zinc finger region" description="dksA C4-type" evidence="4">
    <location>
        <begin position="80"/>
        <end position="104"/>
    </location>
</feature>
<dbReference type="Pfam" id="PF01258">
    <property type="entry name" value="zf-dskA_traR"/>
    <property type="match status" value="1"/>
</dbReference>
<dbReference type="PANTHER" id="PTHR33823">
    <property type="entry name" value="RNA POLYMERASE-BINDING TRANSCRIPTION FACTOR DKSA-RELATED"/>
    <property type="match status" value="1"/>
</dbReference>
<name>A0ABW1FHR9_9ACTN</name>